<name>A0ABW3D675_9BACL</name>
<protein>
    <submittedName>
        <fullName evidence="3">LarC family nickel insertion protein</fullName>
    </submittedName>
</protein>
<dbReference type="RefSeq" id="WP_379285889.1">
    <property type="nucleotide sequence ID" value="NZ_JBHTIU010000008.1"/>
</dbReference>
<dbReference type="PANTHER" id="PTHR36566">
    <property type="entry name" value="NICKEL INSERTION PROTEIN-RELATED"/>
    <property type="match status" value="1"/>
</dbReference>
<comment type="caution">
    <text evidence="3">The sequence shown here is derived from an EMBL/GenBank/DDBJ whole genome shotgun (WGS) entry which is preliminary data.</text>
</comment>
<dbReference type="EMBL" id="JBHTIU010000008">
    <property type="protein sequence ID" value="MFD0868026.1"/>
    <property type="molecule type" value="Genomic_DNA"/>
</dbReference>
<dbReference type="InterPro" id="IPR002395">
    <property type="entry name" value="Kininogen"/>
</dbReference>
<accession>A0ABW3D675</accession>
<dbReference type="PANTHER" id="PTHR36566:SF1">
    <property type="entry name" value="PYRIDINIUM-3,5-BISTHIOCARBOXYLIC ACID MONONUCLEOTIDE NICKEL INSERTION PROTEIN"/>
    <property type="match status" value="1"/>
</dbReference>
<dbReference type="PRINTS" id="PR00334">
    <property type="entry name" value="KININOGEN"/>
</dbReference>
<feature type="region of interest" description="Disordered" evidence="2">
    <location>
        <begin position="261"/>
        <end position="420"/>
    </location>
</feature>
<evidence type="ECO:0000313" key="3">
    <source>
        <dbReference type="EMBL" id="MFD0868026.1"/>
    </source>
</evidence>
<dbReference type="InterPro" id="IPR002822">
    <property type="entry name" value="Ni_insertion"/>
</dbReference>
<evidence type="ECO:0000256" key="1">
    <source>
        <dbReference type="ARBA" id="ARBA00022596"/>
    </source>
</evidence>
<proteinExistence type="predicted"/>
<feature type="compositionally biased region" description="Basic residues" evidence="2">
    <location>
        <begin position="360"/>
        <end position="382"/>
    </location>
</feature>
<gene>
    <name evidence="3" type="ORF">ACFQ03_02610</name>
</gene>
<dbReference type="Proteomes" id="UP001597120">
    <property type="component" value="Unassembled WGS sequence"/>
</dbReference>
<organism evidence="3 4">
    <name type="scientific">Paenibacillus residui</name>
    <dbReference type="NCBI Taxonomy" id="629724"/>
    <lineage>
        <taxon>Bacteria</taxon>
        <taxon>Bacillati</taxon>
        <taxon>Bacillota</taxon>
        <taxon>Bacilli</taxon>
        <taxon>Bacillales</taxon>
        <taxon>Paenibacillaceae</taxon>
        <taxon>Paenibacillus</taxon>
    </lineage>
</organism>
<keyword evidence="4" id="KW-1185">Reference proteome</keyword>
<reference evidence="4" key="1">
    <citation type="journal article" date="2019" name="Int. J. Syst. Evol. Microbiol.">
        <title>The Global Catalogue of Microorganisms (GCM) 10K type strain sequencing project: providing services to taxonomists for standard genome sequencing and annotation.</title>
        <authorList>
            <consortium name="The Broad Institute Genomics Platform"/>
            <consortium name="The Broad Institute Genome Sequencing Center for Infectious Disease"/>
            <person name="Wu L."/>
            <person name="Ma J."/>
        </authorList>
    </citation>
    <scope>NUCLEOTIDE SEQUENCE [LARGE SCALE GENOMIC DNA]</scope>
    <source>
        <strain evidence="4">CCUG 57263</strain>
    </source>
</reference>
<keyword evidence="1" id="KW-0533">Nickel</keyword>
<dbReference type="Pfam" id="PF01969">
    <property type="entry name" value="Ni_insertion"/>
    <property type="match status" value="1"/>
</dbReference>
<feature type="compositionally biased region" description="Basic residues" evidence="2">
    <location>
        <begin position="270"/>
        <end position="292"/>
    </location>
</feature>
<feature type="compositionally biased region" description="Basic and acidic residues" evidence="2">
    <location>
        <begin position="411"/>
        <end position="420"/>
    </location>
</feature>
<sequence>MRIAYLDCFSGISGDMTLAALVDAGADRGYIERELTKLNVEPFTLEWKRVDKCGISALKMNVILDPESLPQHHRHYSDIVRMIEQAGFSDRARTLSLAIFEKIGIAEGKIHNLPLDRVHFHEVGAIDSIVDVIGVALALDSLQVEQIISSPVPLGHGKVRCDHGLYPVPAPATLEMMKGLPIAECPFAMEMTTPTGAGIVAGIVDQFSPALPPMIIEEIGYGAGTRNLPNQPNVLRAVIGEAQPKPSASVAAVYIAGHHHGHEHHEHDHGHHHHHGHGHHEHEHGHQHHHGHEHHEHEHGHQHHHEHEHHEHEHGHQHHHEHEHHEHEHGHHHHHGHEHHEHEHGHHHHHGHEHHEHEHGHHHHHGHKHHEHKHGHHHHHGHEHHEHEHGHHHHHEHEHHEHEHGHHHHHEHEQPEKNEN</sequence>
<evidence type="ECO:0000313" key="4">
    <source>
        <dbReference type="Proteomes" id="UP001597120"/>
    </source>
</evidence>
<evidence type="ECO:0000256" key="2">
    <source>
        <dbReference type="SAM" id="MobiDB-lite"/>
    </source>
</evidence>